<dbReference type="FunFam" id="3.30.710.10:FF:000036">
    <property type="entry name" value="Mod(Mdg4), isoform H"/>
    <property type="match status" value="1"/>
</dbReference>
<dbReference type="OrthoDB" id="2311693at2759"/>
<evidence type="ECO:0000256" key="3">
    <source>
        <dbReference type="ARBA" id="ARBA00022771"/>
    </source>
</evidence>
<dbReference type="SUPFAM" id="SSF54695">
    <property type="entry name" value="POZ domain"/>
    <property type="match status" value="1"/>
</dbReference>
<keyword evidence="4" id="KW-0862">Zinc</keyword>
<keyword evidence="3" id="KW-0863">Zinc-finger</keyword>
<evidence type="ECO:0000256" key="4">
    <source>
        <dbReference type="ARBA" id="ARBA00022833"/>
    </source>
</evidence>
<dbReference type="SMART" id="SM00225">
    <property type="entry name" value="BTB"/>
    <property type="match status" value="1"/>
</dbReference>
<keyword evidence="2" id="KW-0479">Metal-binding</keyword>
<feature type="compositionally biased region" description="Pro residues" evidence="6">
    <location>
        <begin position="124"/>
        <end position="133"/>
    </location>
</feature>
<dbReference type="Gene3D" id="2.20.25.240">
    <property type="match status" value="1"/>
</dbReference>
<evidence type="ECO:0000256" key="2">
    <source>
        <dbReference type="ARBA" id="ARBA00022723"/>
    </source>
</evidence>
<dbReference type="Pfam" id="PF00651">
    <property type="entry name" value="BTB"/>
    <property type="match status" value="1"/>
</dbReference>
<protein>
    <submittedName>
        <fullName evidence="10">Modifier of mdg4 isoform X1</fullName>
    </submittedName>
</protein>
<evidence type="ECO:0000259" key="7">
    <source>
        <dbReference type="PROSITE" id="PS50097"/>
    </source>
</evidence>
<feature type="compositionally biased region" description="Low complexity" evidence="6">
    <location>
        <begin position="382"/>
        <end position="398"/>
    </location>
</feature>
<dbReference type="EnsemblMetazoa" id="MDOA004507-RR">
    <property type="protein sequence ID" value="MDOA004507-PR"/>
    <property type="gene ID" value="MDOA004507"/>
</dbReference>
<dbReference type="GO" id="GO:0008270">
    <property type="term" value="F:zinc ion binding"/>
    <property type="evidence" value="ECO:0007669"/>
    <property type="project" value="UniProtKB-KW"/>
</dbReference>
<name>A0A1I8MG12_MUSDO</name>
<evidence type="ECO:0000313" key="9">
    <source>
        <dbReference type="Proteomes" id="UP001652621"/>
    </source>
</evidence>
<dbReference type="Gene3D" id="3.30.710.10">
    <property type="entry name" value="Potassium Channel Kv1.1, Chain A"/>
    <property type="match status" value="1"/>
</dbReference>
<dbReference type="GO" id="GO:0006357">
    <property type="term" value="P:regulation of transcription by RNA polymerase II"/>
    <property type="evidence" value="ECO:0007669"/>
    <property type="project" value="TreeGrafter"/>
</dbReference>
<feature type="compositionally biased region" description="Low complexity" evidence="6">
    <location>
        <begin position="134"/>
        <end position="143"/>
    </location>
</feature>
<evidence type="ECO:0000256" key="6">
    <source>
        <dbReference type="SAM" id="MobiDB-lite"/>
    </source>
</evidence>
<feature type="compositionally biased region" description="Low complexity" evidence="6">
    <location>
        <begin position="184"/>
        <end position="198"/>
    </location>
</feature>
<organism evidence="8">
    <name type="scientific">Musca domestica</name>
    <name type="common">House fly</name>
    <dbReference type="NCBI Taxonomy" id="7370"/>
    <lineage>
        <taxon>Eukaryota</taxon>
        <taxon>Metazoa</taxon>
        <taxon>Ecdysozoa</taxon>
        <taxon>Arthropoda</taxon>
        <taxon>Hexapoda</taxon>
        <taxon>Insecta</taxon>
        <taxon>Pterygota</taxon>
        <taxon>Neoptera</taxon>
        <taxon>Endopterygota</taxon>
        <taxon>Diptera</taxon>
        <taxon>Brachycera</taxon>
        <taxon>Muscomorpha</taxon>
        <taxon>Muscoidea</taxon>
        <taxon>Muscidae</taxon>
        <taxon>Musca</taxon>
    </lineage>
</organism>
<dbReference type="GO" id="GO:0005634">
    <property type="term" value="C:nucleus"/>
    <property type="evidence" value="ECO:0007669"/>
    <property type="project" value="UniProtKB-SubCell"/>
</dbReference>
<feature type="domain" description="BTB" evidence="7">
    <location>
        <begin position="32"/>
        <end position="98"/>
    </location>
</feature>
<dbReference type="PANTHER" id="PTHR23110">
    <property type="entry name" value="BTB DOMAIN TRANSCRIPTION FACTOR"/>
    <property type="match status" value="1"/>
</dbReference>
<feature type="region of interest" description="Disordered" evidence="6">
    <location>
        <begin position="291"/>
        <end position="326"/>
    </location>
</feature>
<keyword evidence="9" id="KW-1185">Reference proteome</keyword>
<dbReference type="CDD" id="cd18315">
    <property type="entry name" value="BTB_POZ_BAB-like"/>
    <property type="match status" value="1"/>
</dbReference>
<gene>
    <name evidence="8" type="primary">101896750</name>
    <name evidence="10" type="synonym">LOC101896750</name>
</gene>
<feature type="region of interest" description="Disordered" evidence="6">
    <location>
        <begin position="184"/>
        <end position="262"/>
    </location>
</feature>
<dbReference type="InterPro" id="IPR000210">
    <property type="entry name" value="BTB/POZ_dom"/>
</dbReference>
<dbReference type="Pfam" id="PF04500">
    <property type="entry name" value="FLYWCH"/>
    <property type="match status" value="1"/>
</dbReference>
<dbReference type="eggNOG" id="ENOG502S6BI">
    <property type="taxonomic scope" value="Eukaryota"/>
</dbReference>
<dbReference type="PANTHER" id="PTHR23110:SF99">
    <property type="entry name" value="BROAD-COMPLEX CORE PROTEIN ISOFORM 6"/>
    <property type="match status" value="1"/>
</dbReference>
<dbReference type="AlphaFoldDB" id="A0A1I8MG12"/>
<evidence type="ECO:0000313" key="10">
    <source>
        <dbReference type="RefSeq" id="XP_005180539.1"/>
    </source>
</evidence>
<evidence type="ECO:0000256" key="5">
    <source>
        <dbReference type="ARBA" id="ARBA00023242"/>
    </source>
</evidence>
<evidence type="ECO:0000313" key="8">
    <source>
        <dbReference type="EnsemblMetazoa" id="MDOA004507-PR"/>
    </source>
</evidence>
<accession>A0A1I8MG12</accession>
<dbReference type="PROSITE" id="PS50097">
    <property type="entry name" value="BTB"/>
    <property type="match status" value="1"/>
</dbReference>
<comment type="subcellular location">
    <subcellularLocation>
        <location evidence="1">Nucleus</location>
    </subcellularLocation>
</comment>
<dbReference type="InterPro" id="IPR007588">
    <property type="entry name" value="Znf_FLYWCH"/>
</dbReference>
<reference evidence="10" key="2">
    <citation type="submission" date="2025-04" db="UniProtKB">
        <authorList>
            <consortium name="RefSeq"/>
        </authorList>
    </citation>
    <scope>IDENTIFICATION</scope>
    <source>
        <strain evidence="10">Aabys</strain>
    </source>
</reference>
<keyword evidence="5" id="KW-0539">Nucleus</keyword>
<feature type="compositionally biased region" description="Low complexity" evidence="6">
    <location>
        <begin position="206"/>
        <end position="242"/>
    </location>
</feature>
<evidence type="ECO:0000256" key="1">
    <source>
        <dbReference type="ARBA" id="ARBA00004123"/>
    </source>
</evidence>
<dbReference type="VEuPathDB" id="VectorBase:MDOMA2_014445"/>
<dbReference type="KEGG" id="mde:101896750"/>
<feature type="region of interest" description="Disordered" evidence="6">
    <location>
        <begin position="339"/>
        <end position="398"/>
    </location>
</feature>
<dbReference type="Proteomes" id="UP001652621">
    <property type="component" value="Unplaced"/>
</dbReference>
<feature type="region of interest" description="Disordered" evidence="6">
    <location>
        <begin position="116"/>
        <end position="171"/>
    </location>
</feature>
<dbReference type="STRING" id="7370.A0A1I8MG12"/>
<sequence>MADDEQFSLCWNNFNSNLSAGFHESLCRGDLVDVTLAAEGQFVKAHRLVLSVCSPYFRKMFTQMPANQHAFVFLKDVSHTALKDLIQFMYCGEVNVKQEALPAFISTAEALQIKGLTDSDPPQSQTPPEPSTPTPQIQPQQIQNPARVRQRTSTARSYKIETVDDSGDDTKQTTQIVIQTTAPTHPPQATITTQAPQQQHHHHHQQQQQPPQQQHIQQPMQTQTHQLTSVSLPTATTTTAVVSHKRPAQRTNLGSVPHIKRTKSTIDPLEATDASVATQQINVQGTLVTSDVTKSQAQQHHHQQQQQQTQSHHHHQQSQPQQQSNEPEYIDLPIELPTKSEPDYVEDAGDVDQGEQDGNYVEDESYGDMRYDESYFTEGEDGAATGGNASTGGTTNAGATATTSKAIVKSQPLSDSSYMDTTGDQGNSDAQDYYNVEYIFNQRGHPRVVFNDYLYNRNRTKYWRCLRASRYNCKATLIITNGRIQKAIGFHNHERECEEILRVKRHKQAIFNTTKDPKLLKKPEHSSVTDPTCMESSMYSNPSRPWYVNSTPDVPAVGLGGHAMSFESILRNDHHTPWPGVPGSAGGMLQQQNIGPSTLESLLRNDTCPNATNNANSMQMVASTNHESMQRHGYTTDTLNMVNSGPSISTGVGPHHQPQQQHEPNITYNVENVEIKSEPLGEADC</sequence>
<proteinExistence type="predicted"/>
<feature type="compositionally biased region" description="Acidic residues" evidence="6">
    <location>
        <begin position="343"/>
        <end position="366"/>
    </location>
</feature>
<dbReference type="RefSeq" id="XP_005180539.1">
    <property type="nucleotide sequence ID" value="XM_005180482.3"/>
</dbReference>
<dbReference type="InterPro" id="IPR011333">
    <property type="entry name" value="SKP1/BTB/POZ_sf"/>
</dbReference>
<dbReference type="InterPro" id="IPR051095">
    <property type="entry name" value="Dros_DevTransReg"/>
</dbReference>
<reference evidence="8" key="1">
    <citation type="submission" date="2020-05" db="UniProtKB">
        <authorList>
            <consortium name="EnsemblMetazoa"/>
        </authorList>
    </citation>
    <scope>IDENTIFICATION</scope>
    <source>
        <strain evidence="8">Aabys</strain>
    </source>
</reference>
<dbReference type="GeneID" id="101896750"/>
<dbReference type="VEuPathDB" id="VectorBase:MDOA004507"/>